<dbReference type="PANTHER" id="PTHR33490">
    <property type="entry name" value="BLR5614 PROTEIN-RELATED"/>
    <property type="match status" value="1"/>
</dbReference>
<feature type="domain" description="Transglutaminase-like" evidence="2">
    <location>
        <begin position="172"/>
        <end position="248"/>
    </location>
</feature>
<name>A0A916Z0F4_9SPHN</name>
<evidence type="ECO:0000313" key="4">
    <source>
        <dbReference type="Proteomes" id="UP000612349"/>
    </source>
</evidence>
<feature type="region of interest" description="Disordered" evidence="1">
    <location>
        <begin position="1099"/>
        <end position="1130"/>
    </location>
</feature>
<reference evidence="3" key="2">
    <citation type="submission" date="2020-09" db="EMBL/GenBank/DDBJ databases">
        <authorList>
            <person name="Sun Q."/>
            <person name="Zhou Y."/>
        </authorList>
    </citation>
    <scope>NUCLEOTIDE SEQUENCE</scope>
    <source>
        <strain evidence="3">CGMCC 1.15360</strain>
    </source>
</reference>
<dbReference type="SUPFAM" id="SSF54001">
    <property type="entry name" value="Cysteine proteinases"/>
    <property type="match status" value="1"/>
</dbReference>
<dbReference type="Pfam" id="PF09899">
    <property type="entry name" value="DUF2126"/>
    <property type="match status" value="1"/>
</dbReference>
<dbReference type="InterPro" id="IPR013589">
    <property type="entry name" value="Bac_transglu_N"/>
</dbReference>
<evidence type="ECO:0000256" key="1">
    <source>
        <dbReference type="SAM" id="MobiDB-lite"/>
    </source>
</evidence>
<dbReference type="InterPro" id="IPR002931">
    <property type="entry name" value="Transglutaminase-like"/>
</dbReference>
<sequence length="1130" mass="124783">MIRAALHHRTAYSYDRPVRLGPQVIRLRPAPHTRTEVPNYALKIEPAGHFINWQQDPHGNWLARVVFPERVTNFSIDVDLIADLAVINPFDFFVEEEAEEVPFSYTEEAKAELAAYFTAEPAGELFEALVEEWKGKQQGRTIDFLVGINMALEQRINYVVRMEPGTQTPEETLSLGTGSCRDTGWLLVNLLRRLGYAARFVSGYLIQMKADVIPVEGPKGPEADFTDLHAWCEIFVPGAGWIGLDPTSGLFAGEGHIPLAATPHYRSAAPISGVAEPAEVDFTFEMSVDRVHEAVRITKPFTDTRWQALLDLGAKVDEALDEGDVRLTMGGEPTFVAADDPEAPEWNGEAVGPTKAAYADKLIRKLRTRFAPGALLHHGQGKWYPGESLPRWGFSLYWRHDGKPIWNNPDLIAGGSDDPEAEAKLEQTVDAGDAEQLIEGTASALGLTGDTVQAVYEDPQKWIEREGELPVNVTALDPKIDDPEERQRIVKTFTRGLTKPVGFALPIQRQQAQPAKGPRWKTEQWTTRRGALFAVPGDSALGYRLPLGSLPHVSKSDFPYIHPTVSTDAAEPLADFRHQGREAASDTRESAPPPEGFAPTDQRVERVAAAEGAAQDRVEQEIVAGAVRTALTVEPRGQYLSVFIPPVEAMEDFLELVAAIEEVATRLNKPVRIEGYSPPPDPRVNVMKVTPDPGVVEVNIHPAASFEEICAITEGLYEDAREVGLTADKFMVDGRSVGTGGGNHIVLGGQTLPDSPFVRRPDLLKSFVLYWQRHPSLSYLFSGLFIGPTSQAPRFDEARHDSLYELDIALAQVPGPETPPQFPWISDLLFRNLLVDVTGNTHRSEICIDKLYSPDGPTGRLGLVEFRGFEMPPDAKMSVAQLLLIRALTAMFWKKPLSGSLVRWGTTLHDRFLLPHFCWADFMDVLADLRDAGFDFDPNWFEAQRQFRFPIHGEVEAGGVALEIAHALEPWNVLGETGAIGGTVRYVDSSTERLQVKARGLVPGRHVVACNGRRIPLHPTGVPGEVVGGIRYKAWAPPSCLHPLLPADAPLTFDVFDSWNNRSLGGCVYHVAHPGGRNYDDVPVNDFEAEARRRARFQPFGHTPGHAEIPPAEDGGEFPMTLDLRRPAPR</sequence>
<evidence type="ECO:0000259" key="2">
    <source>
        <dbReference type="SMART" id="SM00460"/>
    </source>
</evidence>
<keyword evidence="4" id="KW-1185">Reference proteome</keyword>
<feature type="region of interest" description="Disordered" evidence="1">
    <location>
        <begin position="579"/>
        <end position="601"/>
    </location>
</feature>
<proteinExistence type="predicted"/>
<feature type="compositionally biased region" description="Basic and acidic residues" evidence="1">
    <location>
        <begin position="579"/>
        <end position="589"/>
    </location>
</feature>
<reference evidence="3" key="1">
    <citation type="journal article" date="2014" name="Int. J. Syst. Evol. Microbiol.">
        <title>Complete genome sequence of Corynebacterium casei LMG S-19264T (=DSM 44701T), isolated from a smear-ripened cheese.</title>
        <authorList>
            <consortium name="US DOE Joint Genome Institute (JGI-PGF)"/>
            <person name="Walter F."/>
            <person name="Albersmeier A."/>
            <person name="Kalinowski J."/>
            <person name="Ruckert C."/>
        </authorList>
    </citation>
    <scope>NUCLEOTIDE SEQUENCE</scope>
    <source>
        <strain evidence="3">CGMCC 1.15360</strain>
    </source>
</reference>
<dbReference type="EMBL" id="BMIP01000003">
    <property type="protein sequence ID" value="GGD70042.1"/>
    <property type="molecule type" value="Genomic_DNA"/>
</dbReference>
<comment type="caution">
    <text evidence="3">The sequence shown here is derived from an EMBL/GenBank/DDBJ whole genome shotgun (WGS) entry which is preliminary data.</text>
</comment>
<dbReference type="Gene3D" id="3.10.620.30">
    <property type="match status" value="1"/>
</dbReference>
<dbReference type="SMART" id="SM00460">
    <property type="entry name" value="TGc"/>
    <property type="match status" value="1"/>
</dbReference>
<dbReference type="AlphaFoldDB" id="A0A916Z0F4"/>
<evidence type="ECO:0000313" key="3">
    <source>
        <dbReference type="EMBL" id="GGD70042.1"/>
    </source>
</evidence>
<dbReference type="RefSeq" id="WP_066777799.1">
    <property type="nucleotide sequence ID" value="NZ_BMIP01000003.1"/>
</dbReference>
<dbReference type="PANTHER" id="PTHR33490:SF1">
    <property type="entry name" value="SLL1233 PROTEIN"/>
    <property type="match status" value="1"/>
</dbReference>
<organism evidence="3 4">
    <name type="scientific">Croceicoccus mobilis</name>
    <dbReference type="NCBI Taxonomy" id="1703339"/>
    <lineage>
        <taxon>Bacteria</taxon>
        <taxon>Pseudomonadati</taxon>
        <taxon>Pseudomonadota</taxon>
        <taxon>Alphaproteobacteria</taxon>
        <taxon>Sphingomonadales</taxon>
        <taxon>Erythrobacteraceae</taxon>
        <taxon>Croceicoccus</taxon>
    </lineage>
</organism>
<protein>
    <submittedName>
        <fullName evidence="3">IMP dehydrogenase</fullName>
    </submittedName>
</protein>
<dbReference type="InterPro" id="IPR038765">
    <property type="entry name" value="Papain-like_cys_pep_sf"/>
</dbReference>
<gene>
    <name evidence="3" type="ORF">GCM10010990_19470</name>
</gene>
<accession>A0A916Z0F4</accession>
<dbReference type="Pfam" id="PF08379">
    <property type="entry name" value="Bact_transglu_N"/>
    <property type="match status" value="1"/>
</dbReference>
<dbReference type="Proteomes" id="UP000612349">
    <property type="component" value="Unassembled WGS sequence"/>
</dbReference>
<dbReference type="OrthoDB" id="9804023at2"/>
<dbReference type="InterPro" id="IPR018667">
    <property type="entry name" value="DUF2126"/>
</dbReference>
<dbReference type="Pfam" id="PF01841">
    <property type="entry name" value="Transglut_core"/>
    <property type="match status" value="1"/>
</dbReference>